<organism evidence="2 3">
    <name type="scientific">Fasciolopsis buskii</name>
    <dbReference type="NCBI Taxonomy" id="27845"/>
    <lineage>
        <taxon>Eukaryota</taxon>
        <taxon>Metazoa</taxon>
        <taxon>Spiralia</taxon>
        <taxon>Lophotrochozoa</taxon>
        <taxon>Platyhelminthes</taxon>
        <taxon>Trematoda</taxon>
        <taxon>Digenea</taxon>
        <taxon>Plagiorchiida</taxon>
        <taxon>Echinostomata</taxon>
        <taxon>Echinostomatoidea</taxon>
        <taxon>Fasciolidae</taxon>
        <taxon>Fasciolopsis</taxon>
    </lineage>
</organism>
<accession>A0A8E0S7F7</accession>
<feature type="signal peptide" evidence="1">
    <location>
        <begin position="1"/>
        <end position="21"/>
    </location>
</feature>
<dbReference type="SUPFAM" id="SSF54403">
    <property type="entry name" value="Cystatin/monellin"/>
    <property type="match status" value="1"/>
</dbReference>
<keyword evidence="1" id="KW-0732">Signal</keyword>
<dbReference type="AlphaFoldDB" id="A0A8E0S7F7"/>
<dbReference type="OrthoDB" id="2429551at2759"/>
<dbReference type="InterPro" id="IPR046350">
    <property type="entry name" value="Cystatin_sf"/>
</dbReference>
<proteinExistence type="predicted"/>
<evidence type="ECO:0000313" key="2">
    <source>
        <dbReference type="EMBL" id="KAA0198964.1"/>
    </source>
</evidence>
<comment type="caution">
    <text evidence="2">The sequence shown here is derived from an EMBL/GenBank/DDBJ whole genome shotgun (WGS) entry which is preliminary data.</text>
</comment>
<gene>
    <name evidence="2" type="ORF">FBUS_03197</name>
</gene>
<protein>
    <submittedName>
        <fullName evidence="2">Uncharacterized protein</fullName>
    </submittedName>
</protein>
<feature type="chain" id="PRO_5034583231" evidence="1">
    <location>
        <begin position="22"/>
        <end position="113"/>
    </location>
</feature>
<sequence length="113" mass="13315">MFPFLVGTIFFQVFLFGSAEGLILPDFSNPRPVTKAELAEFYDVIRAQFREAGIRLYHRGLKFEEVSTQLFLGTTYRFKMRTWPRRCWYIVVFKTLPKPVSKLIVQLPTRTKC</sequence>
<name>A0A8E0S7F7_9TREM</name>
<evidence type="ECO:0000256" key="1">
    <source>
        <dbReference type="SAM" id="SignalP"/>
    </source>
</evidence>
<reference evidence="2" key="1">
    <citation type="submission" date="2019-05" db="EMBL/GenBank/DDBJ databases">
        <title>Annotation for the trematode Fasciolopsis buski.</title>
        <authorList>
            <person name="Choi Y.-J."/>
        </authorList>
    </citation>
    <scope>NUCLEOTIDE SEQUENCE</scope>
    <source>
        <strain evidence="2">HT</strain>
        <tissue evidence="2">Whole worm</tissue>
    </source>
</reference>
<dbReference type="Proteomes" id="UP000728185">
    <property type="component" value="Unassembled WGS sequence"/>
</dbReference>
<evidence type="ECO:0000313" key="3">
    <source>
        <dbReference type="Proteomes" id="UP000728185"/>
    </source>
</evidence>
<dbReference type="EMBL" id="LUCM01001405">
    <property type="protein sequence ID" value="KAA0198964.1"/>
    <property type="molecule type" value="Genomic_DNA"/>
</dbReference>
<keyword evidence="3" id="KW-1185">Reference proteome</keyword>